<reference evidence="8" key="1">
    <citation type="submission" date="2024-07" db="EMBL/GenBank/DDBJ databases">
        <title>Genome Analysis of a Potential Novel Vibrio Species Secreting pH- and Thermo-stable Alginate Lyase and its Application in Producing Alginate Oligosaccharides.</title>
        <authorList>
            <person name="Huang H."/>
            <person name="Bao K."/>
        </authorList>
    </citation>
    <scope>NUCLEOTIDE SEQUENCE</scope>
    <source>
        <strain evidence="8">HB236076</strain>
        <plasmid evidence="8">p-HB236076</plasmid>
    </source>
</reference>
<dbReference type="SMART" id="SM01092">
    <property type="entry name" value="CO_deh_flav_C"/>
    <property type="match status" value="1"/>
</dbReference>
<dbReference type="InterPro" id="IPR016166">
    <property type="entry name" value="FAD-bd_PCMH"/>
</dbReference>
<gene>
    <name evidence="8" type="primary">xdhA</name>
    <name evidence="8" type="ORF">AB0763_16085</name>
</gene>
<dbReference type="EC" id="1.17.1.4" evidence="8"/>
<dbReference type="GO" id="GO:0004854">
    <property type="term" value="F:xanthine dehydrogenase activity"/>
    <property type="evidence" value="ECO:0007669"/>
    <property type="project" value="UniProtKB-EC"/>
</dbReference>
<dbReference type="Pfam" id="PF00111">
    <property type="entry name" value="Fer2"/>
    <property type="match status" value="1"/>
</dbReference>
<dbReference type="InterPro" id="IPR036010">
    <property type="entry name" value="2Fe-2S_ferredoxin-like_sf"/>
</dbReference>
<dbReference type="PROSITE" id="PS00197">
    <property type="entry name" value="2FE2S_FER_1"/>
    <property type="match status" value="1"/>
</dbReference>
<dbReference type="InterPro" id="IPR016208">
    <property type="entry name" value="Ald_Oxase/xanthine_DH-like"/>
</dbReference>
<proteinExistence type="predicted"/>
<evidence type="ECO:0000256" key="2">
    <source>
        <dbReference type="ARBA" id="ARBA00022723"/>
    </source>
</evidence>
<dbReference type="Pfam" id="PF00941">
    <property type="entry name" value="FAD_binding_5"/>
    <property type="match status" value="1"/>
</dbReference>
<evidence type="ECO:0000256" key="5">
    <source>
        <dbReference type="ARBA" id="ARBA00023004"/>
    </source>
</evidence>
<dbReference type="PIRSF" id="PIRSF036557">
    <property type="entry name" value="XdhA_RC"/>
    <property type="match status" value="1"/>
</dbReference>
<dbReference type="SUPFAM" id="SSF55447">
    <property type="entry name" value="CO dehydrogenase flavoprotein C-terminal domain-like"/>
    <property type="match status" value="1"/>
</dbReference>
<geneLocation type="plasmid" evidence="8">
    <name>p-HB236076</name>
</geneLocation>
<dbReference type="EMBL" id="CP162602">
    <property type="protein sequence ID" value="XDK26561.1"/>
    <property type="molecule type" value="Genomic_DNA"/>
</dbReference>
<keyword evidence="5" id="KW-0408">Iron</keyword>
<evidence type="ECO:0000256" key="4">
    <source>
        <dbReference type="ARBA" id="ARBA00023002"/>
    </source>
</evidence>
<keyword evidence="8" id="KW-0614">Plasmid</keyword>
<sequence length="469" mass="51854">MLELMINDEIVTVDSARADTMLLPFLREHCDLTGTKEGCASGDCGACTVVIVESDPQHGLVHKNINACITPLYALHGKQVITVEYLRQPKQLHPVQQAVVDAHGSQCGFCTPGFVMSMYALSKQPDTVENPIGYLGGNLCRCTGYGPLIEAAKKIQQHSGDPIAEREPQVSQWIDSVSQLQASHYIAPQDRLQLAKARAQLPDAPFIAGGTDLSLIVTQQLQDIPALIDVSQVKELNTLERNESYLTLGAAVPLYKVHQAMKSLFPSTDELFDRLGSLAIRHRGTLGGSLAHASPIGDVAPLLISLNAEITLDNGQQRRSLAVEDFITDYRQTALRADEWIESIDIPYLSAKDRHAMYKISKRFEDDISTLTLGILIRPDTSGTIRECRISAGGIAAKTRRLTEIESLFIGQRLERPLIDQVKQQIASVINPLSDVRASADYRIKTMANLFERFYLEQQQIETRVVHYA</sequence>
<dbReference type="InterPro" id="IPR016169">
    <property type="entry name" value="FAD-bd_PCMH_sub2"/>
</dbReference>
<feature type="domain" description="2Fe-2S ferredoxin-type" evidence="6">
    <location>
        <begin position="1"/>
        <end position="86"/>
    </location>
</feature>
<dbReference type="InterPro" id="IPR036884">
    <property type="entry name" value="2Fe-2S-bd_dom_sf"/>
</dbReference>
<accession>A0AB39HE57</accession>
<dbReference type="AlphaFoldDB" id="A0AB39HE57"/>
<dbReference type="InterPro" id="IPR014307">
    <property type="entry name" value="Xanthine_DH_ssu"/>
</dbReference>
<keyword evidence="4 8" id="KW-0560">Oxidoreductase</keyword>
<dbReference type="RefSeq" id="WP_306099465.1">
    <property type="nucleotide sequence ID" value="NZ_CP162602.1"/>
</dbReference>
<protein>
    <submittedName>
        <fullName evidence="8">Xanthine dehydrogenase small subunit</fullName>
        <ecNumber evidence="8">1.17.1.4</ecNumber>
    </submittedName>
</protein>
<dbReference type="Gene3D" id="3.30.43.10">
    <property type="entry name" value="Uridine Diphospho-n-acetylenolpyruvylglucosamine Reductase, domain 2"/>
    <property type="match status" value="1"/>
</dbReference>
<dbReference type="Gene3D" id="1.10.150.120">
    <property type="entry name" value="[2Fe-2S]-binding domain"/>
    <property type="match status" value="1"/>
</dbReference>
<dbReference type="PANTHER" id="PTHR45444:SF3">
    <property type="entry name" value="XANTHINE DEHYDROGENASE"/>
    <property type="match status" value="1"/>
</dbReference>
<dbReference type="InterPro" id="IPR016167">
    <property type="entry name" value="FAD-bd_PCMH_sub1"/>
</dbReference>
<dbReference type="GO" id="GO:0051537">
    <property type="term" value="F:2 iron, 2 sulfur cluster binding"/>
    <property type="evidence" value="ECO:0007669"/>
    <property type="project" value="InterPro"/>
</dbReference>
<dbReference type="InterPro" id="IPR001041">
    <property type="entry name" value="2Fe-2S_ferredoxin-type"/>
</dbReference>
<evidence type="ECO:0000259" key="6">
    <source>
        <dbReference type="PROSITE" id="PS51085"/>
    </source>
</evidence>
<dbReference type="PROSITE" id="PS51387">
    <property type="entry name" value="FAD_PCMH"/>
    <property type="match status" value="1"/>
</dbReference>
<dbReference type="CDD" id="cd00207">
    <property type="entry name" value="fer2"/>
    <property type="match status" value="1"/>
</dbReference>
<dbReference type="InterPro" id="IPR002888">
    <property type="entry name" value="2Fe-2S-bd"/>
</dbReference>
<dbReference type="InterPro" id="IPR012175">
    <property type="entry name" value="Xanth_DH_ssu_bac"/>
</dbReference>
<dbReference type="Gene3D" id="3.30.390.50">
    <property type="entry name" value="CO dehydrogenase flavoprotein, C-terminal domain"/>
    <property type="match status" value="1"/>
</dbReference>
<dbReference type="SUPFAM" id="SSF56176">
    <property type="entry name" value="FAD-binding/transporter-associated domain-like"/>
    <property type="match status" value="1"/>
</dbReference>
<keyword evidence="1" id="KW-0285">Flavoprotein</keyword>
<name>A0AB39HE57_9VIBR</name>
<dbReference type="InterPro" id="IPR005107">
    <property type="entry name" value="CO_DH_flav_C"/>
</dbReference>
<dbReference type="SUPFAM" id="SSF47741">
    <property type="entry name" value="CO dehydrogenase ISP C-domain like"/>
    <property type="match status" value="1"/>
</dbReference>
<evidence type="ECO:0000256" key="3">
    <source>
        <dbReference type="ARBA" id="ARBA00022827"/>
    </source>
</evidence>
<dbReference type="NCBIfam" id="TIGR02963">
    <property type="entry name" value="xanthine_xdhA"/>
    <property type="match status" value="1"/>
</dbReference>
<keyword evidence="2" id="KW-0479">Metal-binding</keyword>
<dbReference type="PROSITE" id="PS51085">
    <property type="entry name" value="2FE2S_FER_2"/>
    <property type="match status" value="1"/>
</dbReference>
<organism evidence="8">
    <name type="scientific">Vibrio sp. HB236076</name>
    <dbReference type="NCBI Taxonomy" id="3232307"/>
    <lineage>
        <taxon>Bacteria</taxon>
        <taxon>Pseudomonadati</taxon>
        <taxon>Pseudomonadota</taxon>
        <taxon>Gammaproteobacteria</taxon>
        <taxon>Vibrionales</taxon>
        <taxon>Vibrionaceae</taxon>
        <taxon>Vibrio</taxon>
    </lineage>
</organism>
<evidence type="ECO:0000259" key="7">
    <source>
        <dbReference type="PROSITE" id="PS51387"/>
    </source>
</evidence>
<dbReference type="InterPro" id="IPR006058">
    <property type="entry name" value="2Fe2S_fd_BS"/>
</dbReference>
<feature type="domain" description="FAD-binding PCMH-type" evidence="7">
    <location>
        <begin position="178"/>
        <end position="351"/>
    </location>
</feature>
<evidence type="ECO:0000313" key="8">
    <source>
        <dbReference type="EMBL" id="XDK26561.1"/>
    </source>
</evidence>
<dbReference type="InterPro" id="IPR036683">
    <property type="entry name" value="CO_DH_flav_C_dom_sf"/>
</dbReference>
<keyword evidence="3" id="KW-0274">FAD</keyword>
<dbReference type="InterPro" id="IPR012675">
    <property type="entry name" value="Beta-grasp_dom_sf"/>
</dbReference>
<dbReference type="SUPFAM" id="SSF54292">
    <property type="entry name" value="2Fe-2S ferredoxin-like"/>
    <property type="match status" value="1"/>
</dbReference>
<dbReference type="InterPro" id="IPR002346">
    <property type="entry name" value="Mopterin_DH_FAD-bd"/>
</dbReference>
<dbReference type="Gene3D" id="3.30.465.10">
    <property type="match status" value="1"/>
</dbReference>
<dbReference type="Gene3D" id="3.10.20.30">
    <property type="match status" value="1"/>
</dbReference>
<dbReference type="KEGG" id="vih:AB0763_16085"/>
<dbReference type="GO" id="GO:0071949">
    <property type="term" value="F:FAD binding"/>
    <property type="evidence" value="ECO:0007669"/>
    <property type="project" value="InterPro"/>
</dbReference>
<dbReference type="Pfam" id="PF01799">
    <property type="entry name" value="Fer2_2"/>
    <property type="match status" value="1"/>
</dbReference>
<dbReference type="Pfam" id="PF03450">
    <property type="entry name" value="CO_deh_flav_C"/>
    <property type="match status" value="1"/>
</dbReference>
<dbReference type="PANTHER" id="PTHR45444">
    <property type="entry name" value="XANTHINE DEHYDROGENASE"/>
    <property type="match status" value="1"/>
</dbReference>
<dbReference type="GO" id="GO:0005506">
    <property type="term" value="F:iron ion binding"/>
    <property type="evidence" value="ECO:0007669"/>
    <property type="project" value="InterPro"/>
</dbReference>
<dbReference type="InterPro" id="IPR036318">
    <property type="entry name" value="FAD-bd_PCMH-like_sf"/>
</dbReference>
<evidence type="ECO:0000256" key="1">
    <source>
        <dbReference type="ARBA" id="ARBA00022630"/>
    </source>
</evidence>